<reference evidence="10 11" key="1">
    <citation type="submission" date="2021-03" db="EMBL/GenBank/DDBJ databases">
        <title>The complete genome sequence of Acetobacter suratthaniensis TBRC 1719.</title>
        <authorList>
            <person name="Charoenyingcharoen P."/>
            <person name="Yukphan P."/>
        </authorList>
    </citation>
    <scope>NUCLEOTIDE SEQUENCE [LARGE SCALE GENOMIC DNA]</scope>
    <source>
        <strain evidence="10 11">TBRC 1719</strain>
    </source>
</reference>
<dbReference type="GO" id="GO:0016757">
    <property type="term" value="F:glycosyltransferase activity"/>
    <property type="evidence" value="ECO:0007669"/>
    <property type="project" value="UniProtKB-KW"/>
</dbReference>
<proteinExistence type="inferred from homology"/>
<dbReference type="InterPro" id="IPR004516">
    <property type="entry name" value="HisRS/HisZ"/>
</dbReference>
<dbReference type="Gene3D" id="3.30.930.10">
    <property type="entry name" value="Bira Bifunctional Protein, Domain 2"/>
    <property type="match status" value="1"/>
</dbReference>
<comment type="subcellular location">
    <subcellularLocation>
        <location evidence="1 8">Cytoplasm</location>
    </subcellularLocation>
</comment>
<gene>
    <name evidence="8" type="primary">hisZ</name>
    <name evidence="10" type="ORF">J2D75_05950</name>
</gene>
<feature type="domain" description="Class II Histidinyl-tRNA synthetase (HisRS)-like catalytic core" evidence="9">
    <location>
        <begin position="27"/>
        <end position="326"/>
    </location>
</feature>
<keyword evidence="10" id="KW-0328">Glycosyltransferase</keyword>
<evidence type="ECO:0000256" key="8">
    <source>
        <dbReference type="HAMAP-Rule" id="MF_00125"/>
    </source>
</evidence>
<comment type="subunit">
    <text evidence="4 8">Heteromultimer composed of HisG and HisZ subunits.</text>
</comment>
<dbReference type="PANTHER" id="PTHR43707:SF1">
    <property type="entry name" value="HISTIDINE--TRNA LIGASE, MITOCHONDRIAL-RELATED"/>
    <property type="match status" value="1"/>
</dbReference>
<evidence type="ECO:0000256" key="3">
    <source>
        <dbReference type="ARBA" id="ARBA00005539"/>
    </source>
</evidence>
<evidence type="ECO:0000256" key="6">
    <source>
        <dbReference type="ARBA" id="ARBA00022490"/>
    </source>
</evidence>
<dbReference type="InterPro" id="IPR041715">
    <property type="entry name" value="HisRS-like_core"/>
</dbReference>
<evidence type="ECO:0000256" key="5">
    <source>
        <dbReference type="ARBA" id="ARBA00020397"/>
    </source>
</evidence>
<keyword evidence="6 8" id="KW-0963">Cytoplasm</keyword>
<dbReference type="EMBL" id="JAFVMG010000004">
    <property type="protein sequence ID" value="MBO1328018.1"/>
    <property type="molecule type" value="Genomic_DNA"/>
</dbReference>
<evidence type="ECO:0000256" key="4">
    <source>
        <dbReference type="ARBA" id="ARBA00011496"/>
    </source>
</evidence>
<keyword evidence="8" id="KW-0028">Amino-acid biosynthesis</keyword>
<keyword evidence="8" id="KW-0368">Histidine biosynthesis</keyword>
<dbReference type="InterPro" id="IPR004517">
    <property type="entry name" value="HisZ"/>
</dbReference>
<keyword evidence="11" id="KW-1185">Reference proteome</keyword>
<dbReference type="Proteomes" id="UP000664399">
    <property type="component" value="Unassembled WGS sequence"/>
</dbReference>
<comment type="pathway">
    <text evidence="2 8">Amino-acid biosynthesis; L-histidine biosynthesis; L-histidine from 5-phospho-alpha-D-ribose 1-diphosphate: step 1/9.</text>
</comment>
<comment type="function">
    <text evidence="7 8">Required for the first step of histidine biosynthesis. May allow the feedback regulation of ATP phosphoribosyltransferase activity by histidine.</text>
</comment>
<comment type="caution">
    <text evidence="10">The sequence shown here is derived from an EMBL/GenBank/DDBJ whole genome shotgun (WGS) entry which is preliminary data.</text>
</comment>
<dbReference type="HAMAP" id="MF_00125">
    <property type="entry name" value="HisZ"/>
    <property type="match status" value="1"/>
</dbReference>
<dbReference type="InterPro" id="IPR045864">
    <property type="entry name" value="aa-tRNA-synth_II/BPL/LPL"/>
</dbReference>
<protein>
    <recommendedName>
        <fullName evidence="5 8">ATP phosphoribosyltransferase regulatory subunit</fullName>
    </recommendedName>
</protein>
<accession>A0ABS3LL80</accession>
<dbReference type="RefSeq" id="WP_207853950.1">
    <property type="nucleotide sequence ID" value="NZ_JAFVMG010000004.1"/>
</dbReference>
<dbReference type="Pfam" id="PF13393">
    <property type="entry name" value="tRNA-synt_His"/>
    <property type="match status" value="1"/>
</dbReference>
<evidence type="ECO:0000256" key="1">
    <source>
        <dbReference type="ARBA" id="ARBA00004496"/>
    </source>
</evidence>
<evidence type="ECO:0000313" key="11">
    <source>
        <dbReference type="Proteomes" id="UP000664399"/>
    </source>
</evidence>
<evidence type="ECO:0000313" key="10">
    <source>
        <dbReference type="EMBL" id="MBO1328018.1"/>
    </source>
</evidence>
<sequence>MTGGAGSAIGRDMTENPPFSPALLPAGFVDLLTPDARTQAQGVAALMDVFTSHGYDPVRPPLMEFEDTYLAGAGAALAEQGFRVMDPDTRRMMVLRPDITPQVARMAGTRLSGVPRPLRVSYAGECVVVAPIAAEESGRQIMQAGIELIGPDSPEADAEVMSIGAEALSRLGVKGVSFDLTMPSFIPALLEEANVAQAERPALLRALDRKDAAAVAEHGGALAATLIALLDASGAAEHAVARLMEISLPERAAAIVRRLVATVSALRERCPGLSLTVDPVEFRGWKYHTGVCVTLFALGRSEELGRGGRYRCNDNEPACGLTFRPDVLCRLIPAAPPRPRVYLATDCDHAQAAELRARGHATIGGFLSGAQAVDEARRLGCGFVLSGTGCVALS</sequence>
<evidence type="ECO:0000256" key="2">
    <source>
        <dbReference type="ARBA" id="ARBA00004667"/>
    </source>
</evidence>
<organism evidence="10 11">
    <name type="scientific">Acetobacter suratthaniensis</name>
    <dbReference type="NCBI Taxonomy" id="1502841"/>
    <lineage>
        <taxon>Bacteria</taxon>
        <taxon>Pseudomonadati</taxon>
        <taxon>Pseudomonadota</taxon>
        <taxon>Alphaproteobacteria</taxon>
        <taxon>Acetobacterales</taxon>
        <taxon>Acetobacteraceae</taxon>
        <taxon>Acetobacter</taxon>
    </lineage>
</organism>
<evidence type="ECO:0000256" key="7">
    <source>
        <dbReference type="ARBA" id="ARBA00025246"/>
    </source>
</evidence>
<keyword evidence="10" id="KW-0808">Transferase</keyword>
<comment type="miscellaneous">
    <text evidence="8">This function is generally fulfilled by the C-terminal part of HisG, which is missing in some bacteria such as this one.</text>
</comment>
<dbReference type="PANTHER" id="PTHR43707">
    <property type="entry name" value="HISTIDYL-TRNA SYNTHETASE"/>
    <property type="match status" value="1"/>
</dbReference>
<name>A0ABS3LL80_9PROT</name>
<dbReference type="SUPFAM" id="SSF55681">
    <property type="entry name" value="Class II aaRS and biotin synthetases"/>
    <property type="match status" value="1"/>
</dbReference>
<evidence type="ECO:0000259" key="9">
    <source>
        <dbReference type="Pfam" id="PF13393"/>
    </source>
</evidence>
<comment type="similarity">
    <text evidence="3 8">Belongs to the class-II aminoacyl-tRNA synthetase family. HisZ subfamily.</text>
</comment>